<dbReference type="EMBL" id="AP025564">
    <property type="protein sequence ID" value="BDE97180.1"/>
    <property type="molecule type" value="Genomic_DNA"/>
</dbReference>
<accession>A0ABM7WLB4</accession>
<feature type="compositionally biased region" description="Basic residues" evidence="1">
    <location>
        <begin position="215"/>
        <end position="224"/>
    </location>
</feature>
<feature type="compositionally biased region" description="Basic residues" evidence="1">
    <location>
        <begin position="314"/>
        <end position="323"/>
    </location>
</feature>
<feature type="compositionally biased region" description="Low complexity" evidence="1">
    <location>
        <begin position="296"/>
        <end position="308"/>
    </location>
</feature>
<reference evidence="4 5" key="1">
    <citation type="submission" date="2022-01" db="EMBL/GenBank/DDBJ databases">
        <title>Novel bile acid biosynthetic pathways are enriched in the microbiome of centenarians.</title>
        <authorList>
            <person name="Sato Y."/>
            <person name="Atarashi K."/>
            <person name="Plichta R.D."/>
            <person name="Arai Y."/>
            <person name="Sasajima S."/>
            <person name="Kearney M.S."/>
            <person name="Suda W."/>
            <person name="Takeshita K."/>
            <person name="Sasaki T."/>
            <person name="Okamoto S."/>
            <person name="Skelly N.A."/>
            <person name="Okamura Y."/>
            <person name="Vlamakis H."/>
            <person name="Li Y."/>
            <person name="Tanoue T."/>
            <person name="Takei H."/>
            <person name="Nittono H."/>
            <person name="Narushima S."/>
            <person name="Irie J."/>
            <person name="Itoh H."/>
            <person name="Moriya K."/>
            <person name="Sugiura Y."/>
            <person name="Suematsu M."/>
            <person name="Moritoki N."/>
            <person name="Shibata S."/>
            <person name="Littman R.D."/>
            <person name="Fischbach A.M."/>
            <person name="Uwamino Y."/>
            <person name="Inoue T."/>
            <person name="Honda A."/>
            <person name="Hattori M."/>
            <person name="Murai T."/>
            <person name="Xavier J.R."/>
            <person name="Hirose N."/>
            <person name="Honda K."/>
        </authorList>
    </citation>
    <scope>NUCLEOTIDE SEQUENCE [LARGE SCALE GENOMIC DNA]</scope>
    <source>
        <strain evidence="4 5">CE91-St30</strain>
    </source>
</reference>
<dbReference type="PANTHER" id="PTHR36121">
    <property type="entry name" value="PROTEIN SXY"/>
    <property type="match status" value="1"/>
</dbReference>
<feature type="compositionally biased region" description="Basic residues" evidence="1">
    <location>
        <begin position="382"/>
        <end position="391"/>
    </location>
</feature>
<feature type="domain" description="TfoX C-terminal" evidence="2">
    <location>
        <begin position="399"/>
        <end position="475"/>
    </location>
</feature>
<name>A0ABM7WLB4_9ACTN</name>
<gene>
    <name evidence="4" type="ORF">CE91St30_25130</name>
</gene>
<dbReference type="InterPro" id="IPR041494">
    <property type="entry name" value="PIN7"/>
</dbReference>
<sequence length="481" mass="51733">METETPVKARRTYFIDSENHINTCLQGIESLSEDDLVVVFHRESNLSQKQKGSIKDSPARIEWILCQDSGVKNSLDVQLIAELSRRIACHEIENGYIVSQDQGYKPAIHYLLNRYADEFRFLGLKKSIDEFMLADALVSADSRKDVHEALVRTAGQIVGTAMYRNIRNLFDSTSGSDEPEEGYTVEGAPLFPESANEAVQQNGNGVGNGGSQRSKSSKRRKPRSAAKANGNGVAPADGDAAHVEDEQQESAPAEPQRQNARRSAGRSKAPRAAVNDSAASTEAAVQPRPNEAEPIATPESQEAPAQAEQEAKAPRPKRPRRKPAQTAEAAKSAEGSPEQAPVAERKTAAPKPTGAVKAAPQSPVAAEAEAPQRPDEQPAAKPSRRRGRKPAQAKSGAQTPLENLPGIGKALAARLESVGIPTAEALREKGSRASWVLLKKQDPATSINWLYALEGAVLGIAVKELDDETKTALKSFSKLAL</sequence>
<dbReference type="RefSeq" id="WP_244386334.1">
    <property type="nucleotide sequence ID" value="NZ_AP025564.1"/>
</dbReference>
<keyword evidence="5" id="KW-1185">Reference proteome</keyword>
<evidence type="ECO:0008006" key="6">
    <source>
        <dbReference type="Google" id="ProtNLM"/>
    </source>
</evidence>
<evidence type="ECO:0000313" key="4">
    <source>
        <dbReference type="EMBL" id="BDE97180.1"/>
    </source>
</evidence>
<dbReference type="InterPro" id="IPR047525">
    <property type="entry name" value="TfoX-like"/>
</dbReference>
<dbReference type="Gene3D" id="1.10.150.20">
    <property type="entry name" value="5' to 3' exonuclease, C-terminal subdomain"/>
    <property type="match status" value="1"/>
</dbReference>
<feature type="region of interest" description="Disordered" evidence="1">
    <location>
        <begin position="199"/>
        <end position="405"/>
    </location>
</feature>
<feature type="compositionally biased region" description="Basic residues" evidence="1">
    <location>
        <begin position="259"/>
        <end position="269"/>
    </location>
</feature>
<feature type="domain" description="PIN-like" evidence="3">
    <location>
        <begin position="14"/>
        <end position="112"/>
    </location>
</feature>
<proteinExistence type="predicted"/>
<evidence type="ECO:0000259" key="2">
    <source>
        <dbReference type="Pfam" id="PF04994"/>
    </source>
</evidence>
<dbReference type="Pfam" id="PF04994">
    <property type="entry name" value="TfoX_C"/>
    <property type="match status" value="1"/>
</dbReference>
<evidence type="ECO:0000256" key="1">
    <source>
        <dbReference type="SAM" id="MobiDB-lite"/>
    </source>
</evidence>
<dbReference type="PANTHER" id="PTHR36121:SF1">
    <property type="entry name" value="PROTEIN SXY"/>
    <property type="match status" value="1"/>
</dbReference>
<dbReference type="Pfam" id="PF18475">
    <property type="entry name" value="PIN7"/>
    <property type="match status" value="1"/>
</dbReference>
<dbReference type="InterPro" id="IPR007077">
    <property type="entry name" value="TfoX_C"/>
</dbReference>
<organism evidence="4 5">
    <name type="scientific">Raoultibacter timonensis</name>
    <dbReference type="NCBI Taxonomy" id="1907662"/>
    <lineage>
        <taxon>Bacteria</taxon>
        <taxon>Bacillati</taxon>
        <taxon>Actinomycetota</taxon>
        <taxon>Coriobacteriia</taxon>
        <taxon>Eggerthellales</taxon>
        <taxon>Eggerthellaceae</taxon>
        <taxon>Raoultibacter</taxon>
    </lineage>
</organism>
<protein>
    <recommendedName>
        <fullName evidence="6">PIN-like domain-containing protein</fullName>
    </recommendedName>
</protein>
<evidence type="ECO:0000259" key="3">
    <source>
        <dbReference type="Pfam" id="PF18475"/>
    </source>
</evidence>
<dbReference type="Proteomes" id="UP001320544">
    <property type="component" value="Chromosome"/>
</dbReference>
<evidence type="ECO:0000313" key="5">
    <source>
        <dbReference type="Proteomes" id="UP001320544"/>
    </source>
</evidence>